<name>Q4D1R1_TRYCC</name>
<proteinExistence type="predicted"/>
<feature type="compositionally biased region" description="Polar residues" evidence="1">
    <location>
        <begin position="97"/>
        <end position="125"/>
    </location>
</feature>
<dbReference type="GeneID" id="3538701"/>
<evidence type="ECO:0000256" key="1">
    <source>
        <dbReference type="SAM" id="MobiDB-lite"/>
    </source>
</evidence>
<reference evidence="3 4" key="1">
    <citation type="journal article" date="2005" name="Science">
        <title>The genome sequence of Trypanosoma cruzi, etiologic agent of Chagas disease.</title>
        <authorList>
            <person name="El-Sayed N.M."/>
            <person name="Myler P.J."/>
            <person name="Bartholomeu D.C."/>
            <person name="Nilsson D."/>
            <person name="Aggarwal G."/>
            <person name="Tran A.N."/>
            <person name="Ghedin E."/>
            <person name="Worthey E.A."/>
            <person name="Delcher A.L."/>
            <person name="Blandin G."/>
            <person name="Westenberger S.J."/>
            <person name="Caler E."/>
            <person name="Cerqueira G.C."/>
            <person name="Branche C."/>
            <person name="Haas B."/>
            <person name="Anupama A."/>
            <person name="Arner E."/>
            <person name="Aslund L."/>
            <person name="Attipoe P."/>
            <person name="Bontempi E."/>
            <person name="Bringaud F."/>
            <person name="Burton P."/>
            <person name="Cadag E."/>
            <person name="Campbell D.A."/>
            <person name="Carrington M."/>
            <person name="Crabtree J."/>
            <person name="Darban H."/>
            <person name="da Silveira J.F."/>
            <person name="de Jong P."/>
            <person name="Edwards K."/>
            <person name="Englund P.T."/>
            <person name="Fazelina G."/>
            <person name="Feldblyum T."/>
            <person name="Ferella M."/>
            <person name="Frasch A.C."/>
            <person name="Gull K."/>
            <person name="Horn D."/>
            <person name="Hou L."/>
            <person name="Huang Y."/>
            <person name="Kindlund E."/>
            <person name="Klingbeil M."/>
            <person name="Kluge S."/>
            <person name="Koo H."/>
            <person name="Lacerda D."/>
            <person name="Levin M.J."/>
            <person name="Lorenzi H."/>
            <person name="Louie T."/>
            <person name="Machado C.R."/>
            <person name="McCulloch R."/>
            <person name="McKenna A."/>
            <person name="Mizuno Y."/>
            <person name="Mottram J.C."/>
            <person name="Nelson S."/>
            <person name="Ochaya S."/>
            <person name="Osoegawa K."/>
            <person name="Pai G."/>
            <person name="Parsons M."/>
            <person name="Pentony M."/>
            <person name="Pettersson U."/>
            <person name="Pop M."/>
            <person name="Ramirez J.L."/>
            <person name="Rinta J."/>
            <person name="Robertson L."/>
            <person name="Salzberg S.L."/>
            <person name="Sanchez D.O."/>
            <person name="Seyler A."/>
            <person name="Sharma R."/>
            <person name="Shetty J."/>
            <person name="Simpson A.J."/>
            <person name="Sisk E."/>
            <person name="Tammi M.T."/>
            <person name="Tarleton R."/>
            <person name="Teixeira S."/>
            <person name="Van Aken S."/>
            <person name="Vogt C."/>
            <person name="Ward P.N."/>
            <person name="Wickstead B."/>
            <person name="Wortman J."/>
            <person name="White O."/>
            <person name="Fraser C.M."/>
            <person name="Stuart K.D."/>
            <person name="Andersson B."/>
        </authorList>
    </citation>
    <scope>NUCLEOTIDE SEQUENCE [LARGE SCALE GENOMIC DNA]</scope>
    <source>
        <strain evidence="3 4">CL Brener</strain>
    </source>
</reference>
<dbReference type="RefSeq" id="XP_808314.1">
    <property type="nucleotide sequence ID" value="XM_803221.1"/>
</dbReference>
<dbReference type="VEuPathDB" id="TriTrypDB:TcCLB.506449.10"/>
<evidence type="ECO:0000259" key="2">
    <source>
        <dbReference type="Pfam" id="PF12429"/>
    </source>
</evidence>
<keyword evidence="4" id="KW-1185">Reference proteome</keyword>
<sequence>METAAGPMDGEHQVQQSIDLPAENDDVRSTGTGTTGAEESLSLEAGDGNSERTMNSDSSSTPSKRDAEPTSAEDTEDVPWTERAEFLVENGEEVPQTVETASGNTSTAPGETEIPSKSNATTPSDTEILLDNGHLGELAAMYLIGDSTVQVCVSRVLLLLLLGLWGTAALC</sequence>
<dbReference type="InParanoid" id="Q4D1R1"/>
<evidence type="ECO:0000313" key="4">
    <source>
        <dbReference type="Proteomes" id="UP000002296"/>
    </source>
</evidence>
<dbReference type="KEGG" id="tcr:506449.10"/>
<feature type="region of interest" description="Disordered" evidence="1">
    <location>
        <begin position="1"/>
        <end position="125"/>
    </location>
</feature>
<dbReference type="Pfam" id="PF11052">
    <property type="entry name" value="Tr-sialidase_C"/>
    <property type="match status" value="1"/>
</dbReference>
<dbReference type="InterPro" id="IPR022144">
    <property type="entry name" value="DUF3676"/>
</dbReference>
<dbReference type="AlphaFoldDB" id="Q4D1R1"/>
<evidence type="ECO:0000313" key="3">
    <source>
        <dbReference type="EMBL" id="EAN86463.1"/>
    </source>
</evidence>
<accession>Q4D1R1</accession>
<dbReference type="PaxDb" id="353153-Q4D1R1"/>
<dbReference type="Proteomes" id="UP000002296">
    <property type="component" value="Unassembled WGS sequence"/>
</dbReference>
<organism evidence="3 4">
    <name type="scientific">Trypanosoma cruzi (strain CL Brener)</name>
    <dbReference type="NCBI Taxonomy" id="353153"/>
    <lineage>
        <taxon>Eukaryota</taxon>
        <taxon>Discoba</taxon>
        <taxon>Euglenozoa</taxon>
        <taxon>Kinetoplastea</taxon>
        <taxon>Metakinetoplastina</taxon>
        <taxon>Trypanosomatida</taxon>
        <taxon>Trypanosomatidae</taxon>
        <taxon>Trypanosoma</taxon>
        <taxon>Schizotrypanum</taxon>
    </lineage>
</organism>
<feature type="domain" description="DUF3676" evidence="2">
    <location>
        <begin position="1"/>
        <end position="83"/>
    </location>
</feature>
<comment type="caution">
    <text evidence="3">The sequence shown here is derived from an EMBL/GenBank/DDBJ whole genome shotgun (WGS) entry which is preliminary data.</text>
</comment>
<feature type="compositionally biased region" description="Polar residues" evidence="1">
    <location>
        <begin position="51"/>
        <end position="62"/>
    </location>
</feature>
<dbReference type="EMBL" id="AAHK01001215">
    <property type="protein sequence ID" value="EAN86463.1"/>
    <property type="molecule type" value="Genomic_DNA"/>
</dbReference>
<protein>
    <submittedName>
        <fullName evidence="3">Trans-sialidase, putative</fullName>
    </submittedName>
</protein>
<dbReference type="Pfam" id="PF12429">
    <property type="entry name" value="DUF3676"/>
    <property type="match status" value="1"/>
</dbReference>
<gene>
    <name evidence="3" type="ORF">Tc00.1047053506449.10</name>
</gene>
<dbReference type="InterPro" id="IPR021287">
    <property type="entry name" value="Trans-sialidase_CS"/>
</dbReference>